<keyword evidence="4" id="KW-0804">Transcription</keyword>
<dbReference type="EMBL" id="RJLR01000006">
    <property type="protein sequence ID" value="RNM09236.1"/>
    <property type="molecule type" value="Genomic_DNA"/>
</dbReference>
<evidence type="ECO:0000313" key="7">
    <source>
        <dbReference type="EMBL" id="RNM26937.1"/>
    </source>
</evidence>
<comment type="similarity">
    <text evidence="1">Belongs to the LysR transcriptional regulatory family.</text>
</comment>
<dbReference type="Pfam" id="PF00126">
    <property type="entry name" value="HTH_1"/>
    <property type="match status" value="1"/>
</dbReference>
<dbReference type="SUPFAM" id="SSF53850">
    <property type="entry name" value="Periplasmic binding protein-like II"/>
    <property type="match status" value="1"/>
</dbReference>
<dbReference type="GO" id="GO:0003700">
    <property type="term" value="F:DNA-binding transcription factor activity"/>
    <property type="evidence" value="ECO:0007669"/>
    <property type="project" value="InterPro"/>
</dbReference>
<proteinExistence type="inferred from homology"/>
<evidence type="ECO:0000259" key="5">
    <source>
        <dbReference type="PROSITE" id="PS50931"/>
    </source>
</evidence>
<organism evidence="6 9">
    <name type="scientific">Dickeya undicola</name>
    <dbReference type="NCBI Taxonomy" id="1577887"/>
    <lineage>
        <taxon>Bacteria</taxon>
        <taxon>Pseudomonadati</taxon>
        <taxon>Pseudomonadota</taxon>
        <taxon>Gammaproteobacteria</taxon>
        <taxon>Enterobacterales</taxon>
        <taxon>Pectobacteriaceae</taxon>
        <taxon>Dickeya</taxon>
    </lineage>
</organism>
<dbReference type="Proteomes" id="UP000271870">
    <property type="component" value="Unassembled WGS sequence"/>
</dbReference>
<dbReference type="Gene3D" id="1.10.10.10">
    <property type="entry name" value="Winged helix-like DNA-binding domain superfamily/Winged helix DNA-binding domain"/>
    <property type="match status" value="1"/>
</dbReference>
<evidence type="ECO:0000256" key="2">
    <source>
        <dbReference type="ARBA" id="ARBA00023015"/>
    </source>
</evidence>
<dbReference type="Pfam" id="PF03466">
    <property type="entry name" value="LysR_substrate"/>
    <property type="match status" value="1"/>
</dbReference>
<accession>A0A3N0GAI6</accession>
<dbReference type="RefSeq" id="WP_033567874.1">
    <property type="nucleotide sequence ID" value="NZ_JSYG01000004.1"/>
</dbReference>
<sequence length="299" mass="33629">MITFKQMDALIWIVNMGSFEAAASKLNMSQSAISKRIHEIEAVFDIEIFDRKSRNARLTHKGRELLDYCQDIVARRDAMLERISDKKILFSNLRLGVTELTAMTWLPGLIENIRADYPKVLIHPTIDVSFNLFNQLTNDQLDIIVIPDIYNDARLITTPLKSVENAWMCSPNLIPPHKELSLTDIADYSFLTQGTQSGTGLIYERYFASRNVVLNKTIVCSNLIAQIGLAIAGLGITYLPAHALRHLITQGKLGIVKLKPAPPLVRYAVMYRSDRNVGLIPDIAHIAVNSCNFEHLQLS</sequence>
<dbReference type="CDD" id="cd05466">
    <property type="entry name" value="PBP2_LTTR_substrate"/>
    <property type="match status" value="1"/>
</dbReference>
<keyword evidence="3" id="KW-0238">DNA-binding</keyword>
<evidence type="ECO:0000256" key="3">
    <source>
        <dbReference type="ARBA" id="ARBA00023125"/>
    </source>
</evidence>
<feature type="domain" description="HTH lysR-type" evidence="5">
    <location>
        <begin position="2"/>
        <end position="59"/>
    </location>
</feature>
<dbReference type="SUPFAM" id="SSF46785">
    <property type="entry name" value="Winged helix' DNA-binding domain"/>
    <property type="match status" value="1"/>
</dbReference>
<protein>
    <submittedName>
        <fullName evidence="6">LysR family transcriptional regulator</fullName>
    </submittedName>
</protein>
<evidence type="ECO:0000313" key="6">
    <source>
        <dbReference type="EMBL" id="RNM09236.1"/>
    </source>
</evidence>
<dbReference type="PANTHER" id="PTHR30126">
    <property type="entry name" value="HTH-TYPE TRANSCRIPTIONAL REGULATOR"/>
    <property type="match status" value="1"/>
</dbReference>
<gene>
    <name evidence="6" type="ORF">EF878_02515</name>
    <name evidence="7" type="ORF">EFS38_04175</name>
</gene>
<comment type="caution">
    <text evidence="6">The sequence shown here is derived from an EMBL/GenBank/DDBJ whole genome shotgun (WGS) entry which is preliminary data.</text>
</comment>
<dbReference type="InterPro" id="IPR036388">
    <property type="entry name" value="WH-like_DNA-bd_sf"/>
</dbReference>
<keyword evidence="8" id="KW-1185">Reference proteome</keyword>
<dbReference type="PANTHER" id="PTHR30126:SF40">
    <property type="entry name" value="HTH-TYPE TRANSCRIPTIONAL REGULATOR GLTR"/>
    <property type="match status" value="1"/>
</dbReference>
<evidence type="ECO:0000313" key="8">
    <source>
        <dbReference type="Proteomes" id="UP000271870"/>
    </source>
</evidence>
<dbReference type="InterPro" id="IPR036390">
    <property type="entry name" value="WH_DNA-bd_sf"/>
</dbReference>
<dbReference type="PROSITE" id="PS50931">
    <property type="entry name" value="HTH_LYSR"/>
    <property type="match status" value="1"/>
</dbReference>
<reference evidence="8 9" key="1">
    <citation type="submission" date="2018-11" db="EMBL/GenBank/DDBJ databases">
        <title>Characterization of surface water Dickeya isolates.</title>
        <authorList>
            <person name="Van Gijsegem F."/>
            <person name="Pedron J."/>
        </authorList>
    </citation>
    <scope>NUCLEOTIDE SEQUENCE [LARGE SCALE GENOMIC DNA]</scope>
    <source>
        <strain evidence="6 9">FVG1-MFV-O17</strain>
        <strain evidence="7 8">FVG10-MFV-A16</strain>
    </source>
</reference>
<dbReference type="GO" id="GO:0000976">
    <property type="term" value="F:transcription cis-regulatory region binding"/>
    <property type="evidence" value="ECO:0007669"/>
    <property type="project" value="TreeGrafter"/>
</dbReference>
<evidence type="ECO:0000256" key="4">
    <source>
        <dbReference type="ARBA" id="ARBA00023163"/>
    </source>
</evidence>
<dbReference type="Gene3D" id="3.40.190.10">
    <property type="entry name" value="Periplasmic binding protein-like II"/>
    <property type="match status" value="2"/>
</dbReference>
<evidence type="ECO:0000256" key="1">
    <source>
        <dbReference type="ARBA" id="ARBA00009437"/>
    </source>
</evidence>
<dbReference type="PRINTS" id="PR00039">
    <property type="entry name" value="HTHLYSR"/>
</dbReference>
<name>A0A3N0GAI6_9GAMM</name>
<dbReference type="InterPro" id="IPR000847">
    <property type="entry name" value="LysR_HTH_N"/>
</dbReference>
<keyword evidence="2" id="KW-0805">Transcription regulation</keyword>
<dbReference type="Proteomes" id="UP000276061">
    <property type="component" value="Unassembled WGS sequence"/>
</dbReference>
<dbReference type="InterPro" id="IPR005119">
    <property type="entry name" value="LysR_subst-bd"/>
</dbReference>
<dbReference type="EMBL" id="RJLS01000002">
    <property type="protein sequence ID" value="RNM26937.1"/>
    <property type="molecule type" value="Genomic_DNA"/>
</dbReference>
<evidence type="ECO:0000313" key="9">
    <source>
        <dbReference type="Proteomes" id="UP000276061"/>
    </source>
</evidence>
<dbReference type="AlphaFoldDB" id="A0A3N0GAI6"/>
<dbReference type="OrthoDB" id="9110639at2"/>